<comment type="caution">
    <text evidence="3">The sequence shown here is derived from an EMBL/GenBank/DDBJ whole genome shotgun (WGS) entry which is preliminary data.</text>
</comment>
<feature type="region of interest" description="Disordered" evidence="1">
    <location>
        <begin position="526"/>
        <end position="607"/>
    </location>
</feature>
<feature type="compositionally biased region" description="Low complexity" evidence="1">
    <location>
        <begin position="143"/>
        <end position="153"/>
    </location>
</feature>
<dbReference type="Proteomes" id="UP000265618">
    <property type="component" value="Unassembled WGS sequence"/>
</dbReference>
<dbReference type="EMBL" id="BDIP01000087">
    <property type="protein sequence ID" value="GIQ79987.1"/>
    <property type="molecule type" value="Genomic_DNA"/>
</dbReference>
<protein>
    <recommendedName>
        <fullName evidence="2">EF-hand domain-containing protein</fullName>
    </recommendedName>
</protein>
<gene>
    <name evidence="3" type="ORF">KIPB_000706</name>
</gene>
<evidence type="ECO:0000259" key="2">
    <source>
        <dbReference type="PROSITE" id="PS50222"/>
    </source>
</evidence>
<dbReference type="PROSITE" id="PS50222">
    <property type="entry name" value="EF_HAND_2"/>
    <property type="match status" value="1"/>
</dbReference>
<feature type="compositionally biased region" description="Gly residues" evidence="1">
    <location>
        <begin position="744"/>
        <end position="758"/>
    </location>
</feature>
<feature type="domain" description="EF-hand" evidence="2">
    <location>
        <begin position="10"/>
        <end position="45"/>
    </location>
</feature>
<feature type="region of interest" description="Disordered" evidence="1">
    <location>
        <begin position="80"/>
        <end position="306"/>
    </location>
</feature>
<dbReference type="InterPro" id="IPR002048">
    <property type="entry name" value="EF_hand_dom"/>
</dbReference>
<accession>A0A9K3CPL6</accession>
<name>A0A9K3CPL6_9EUKA</name>
<feature type="compositionally biased region" description="Basic and acidic residues" evidence="1">
    <location>
        <begin position="238"/>
        <end position="256"/>
    </location>
</feature>
<organism evidence="3 4">
    <name type="scientific">Kipferlia bialata</name>
    <dbReference type="NCBI Taxonomy" id="797122"/>
    <lineage>
        <taxon>Eukaryota</taxon>
        <taxon>Metamonada</taxon>
        <taxon>Carpediemonas-like organisms</taxon>
        <taxon>Kipferlia</taxon>
    </lineage>
</organism>
<proteinExistence type="predicted"/>
<sequence>MAASEYVEEISRERVQDAFGTFDPSGTGYVTRYQFSVAVKCLGIDVVMDSQYPSAESINYEQALTMELGVCITGEGEGVESEVDYDATEAEVESEEDDYQGELTEMESAGEEEMGMEEVEREVSLPVPDTHSPTPSPQQPRPAVVGAEAAGAGRSPYLPIAPPRDSLASDSGRDADSESVTDIYERERAKVTRRRSGRGRSRPAERELRSRSPLSRSRTALEVYTGSGSEGDREAEEEERRERRDRVLEEEARMELEMEIGAQNASETASYSAGDSLLDEIPTSPKTLAEEESNSSMSSPAPDYSTRYDASLDVVVSLFRRALSAIQTQREKEAAQCERDRVKCEEWGLRSRSPSPTASPRGRRSPRRSPSPRRMLSGSVSPGRRRSPSPRRMSATTGRSPSPRRNNATARSHRKCVKAGIMQMLTLEDIRGTGYVTLVELIGVLSRCGVQLAKGETHDLAEVLCPPQPLSATGGGRRLDLDGRTIPLQAVGDIVREARLDLEQKARAKREREMAEAKERGLTSLALPLALPIPERRPRFGSPPRRKQNPKPAPPSTRLIAPVTRISPVPTQSSPFDAKAKGQARGAPKSPSLRPSPPVSLATLPGSDKGHLVQALARVSRRNSGARPGSELRRLLSAQDTYKSGRVSQEQLVSALSSLSLSERVARSTASALVSGEGKAGKVAIASVVAATSDLFVGVEQPTERERAVLGGVTERQRERARLETERVTQPSTSWYAWEKPRTGRGGGGGGGGGGGMGSSSKALRSRTQSSPRPSPTPFDGRTHISPGRRRPLQSCTQSSIGRDNVSNVVPIRPRSPVRERSNPFAGSNSPRGGDILLPSRGVINISHGSFIK</sequence>
<evidence type="ECO:0000313" key="4">
    <source>
        <dbReference type="Proteomes" id="UP000265618"/>
    </source>
</evidence>
<feature type="compositionally biased region" description="Basic and acidic residues" evidence="1">
    <location>
        <begin position="715"/>
        <end position="727"/>
    </location>
</feature>
<feature type="compositionally biased region" description="Polar residues" evidence="1">
    <location>
        <begin position="263"/>
        <end position="273"/>
    </location>
</feature>
<dbReference type="GO" id="GO:0005509">
    <property type="term" value="F:calcium ion binding"/>
    <property type="evidence" value="ECO:0007669"/>
    <property type="project" value="InterPro"/>
</dbReference>
<feature type="compositionally biased region" description="Basic residues" evidence="1">
    <location>
        <begin position="191"/>
        <end position="201"/>
    </location>
</feature>
<feature type="region of interest" description="Disordered" evidence="1">
    <location>
        <begin position="710"/>
        <end position="836"/>
    </location>
</feature>
<feature type="compositionally biased region" description="Acidic residues" evidence="1">
    <location>
        <begin position="80"/>
        <end position="120"/>
    </location>
</feature>
<evidence type="ECO:0000313" key="3">
    <source>
        <dbReference type="EMBL" id="GIQ79987.1"/>
    </source>
</evidence>
<feature type="compositionally biased region" description="Polar residues" evidence="1">
    <location>
        <begin position="794"/>
        <end position="808"/>
    </location>
</feature>
<dbReference type="InterPro" id="IPR011992">
    <property type="entry name" value="EF-hand-dom_pair"/>
</dbReference>
<feature type="compositionally biased region" description="Low complexity" evidence="1">
    <location>
        <begin position="372"/>
        <end position="382"/>
    </location>
</feature>
<feature type="compositionally biased region" description="Basic residues" evidence="1">
    <location>
        <begin position="361"/>
        <end position="371"/>
    </location>
</feature>
<feature type="compositionally biased region" description="Polar residues" evidence="1">
    <location>
        <begin position="394"/>
        <end position="410"/>
    </location>
</feature>
<dbReference type="SUPFAM" id="SSF47473">
    <property type="entry name" value="EF-hand"/>
    <property type="match status" value="1"/>
</dbReference>
<reference evidence="3 4" key="1">
    <citation type="journal article" date="2018" name="PLoS ONE">
        <title>The draft genome of Kipferlia bialata reveals reductive genome evolution in fornicate parasites.</title>
        <authorList>
            <person name="Tanifuji G."/>
            <person name="Takabayashi S."/>
            <person name="Kume K."/>
            <person name="Takagi M."/>
            <person name="Nakayama T."/>
            <person name="Kamikawa R."/>
            <person name="Inagaki Y."/>
            <person name="Hashimoto T."/>
        </authorList>
    </citation>
    <scope>NUCLEOTIDE SEQUENCE [LARGE SCALE GENOMIC DNA]</scope>
    <source>
        <strain evidence="3">NY0173</strain>
    </source>
</reference>
<dbReference type="AlphaFoldDB" id="A0A9K3CPL6"/>
<feature type="compositionally biased region" description="Low complexity" evidence="1">
    <location>
        <begin position="350"/>
        <end position="360"/>
    </location>
</feature>
<keyword evidence="4" id="KW-1185">Reference proteome</keyword>
<evidence type="ECO:0000256" key="1">
    <source>
        <dbReference type="SAM" id="MobiDB-lite"/>
    </source>
</evidence>
<feature type="region of interest" description="Disordered" evidence="1">
    <location>
        <begin position="347"/>
        <end position="415"/>
    </location>
</feature>